<evidence type="ECO:0000256" key="1">
    <source>
        <dbReference type="ARBA" id="ARBA00004141"/>
    </source>
</evidence>
<evidence type="ECO:0000256" key="3">
    <source>
        <dbReference type="ARBA" id="ARBA00022989"/>
    </source>
</evidence>
<comment type="subcellular location">
    <subcellularLocation>
        <location evidence="1">Membrane</location>
        <topology evidence="1">Multi-pass membrane protein</topology>
    </subcellularLocation>
</comment>
<evidence type="ECO:0000256" key="5">
    <source>
        <dbReference type="SAM" id="Phobius"/>
    </source>
</evidence>
<keyword evidence="2 5" id="KW-0812">Transmembrane</keyword>
<feature type="transmembrane region" description="Helical" evidence="5">
    <location>
        <begin position="65"/>
        <end position="83"/>
    </location>
</feature>
<feature type="transmembrane region" description="Helical" evidence="5">
    <location>
        <begin position="194"/>
        <end position="215"/>
    </location>
</feature>
<comment type="caution">
    <text evidence="6">The sequence shown here is derived from an EMBL/GenBank/DDBJ whole genome shotgun (WGS) entry which is preliminary data.</text>
</comment>
<sequence>MNETIYIFGSVLFVSVLSLVGVLAIGVNEEKLKKALLLLVGFSAGALFGDVFFHLLPEAVKSEGFSLEMSVSILAGIILFFALEKLIRWHHHHNVDAKKDVHTFGYMNLVGDGLHNFIDGALIAGAYLASIPVGIATTIAVILHEIPQEIGDFGVLLHSGFSKKKALAFNFLSALTALLGAAAALYFSSSIENFELLIVSFTVGGFIYIAGSDLIPELHHEDDTGKSVLQIIVFLAGILVMALLLFLE</sequence>
<feature type="transmembrane region" description="Helical" evidence="5">
    <location>
        <begin position="227"/>
        <end position="247"/>
    </location>
</feature>
<organism evidence="6 7">
    <name type="scientific">Candidatus Iainarchaeum sp</name>
    <dbReference type="NCBI Taxonomy" id="3101447"/>
    <lineage>
        <taxon>Archaea</taxon>
        <taxon>Candidatus Iainarchaeota</taxon>
        <taxon>Candidatus Iainarchaeia</taxon>
        <taxon>Candidatus Iainarchaeales</taxon>
        <taxon>Candidatus Iainarchaeaceae</taxon>
        <taxon>Candidatus Iainarchaeum</taxon>
    </lineage>
</organism>
<evidence type="ECO:0000313" key="6">
    <source>
        <dbReference type="EMBL" id="HIH07973.1"/>
    </source>
</evidence>
<dbReference type="GO" id="GO:0016020">
    <property type="term" value="C:membrane"/>
    <property type="evidence" value="ECO:0007669"/>
    <property type="project" value="UniProtKB-SubCell"/>
</dbReference>
<feature type="transmembrane region" description="Helical" evidence="5">
    <location>
        <begin position="35"/>
        <end position="53"/>
    </location>
</feature>
<reference evidence="7" key="1">
    <citation type="journal article" date="2020" name="bioRxiv">
        <title>A rank-normalized archaeal taxonomy based on genome phylogeny resolves widespread incomplete and uneven classifications.</title>
        <authorList>
            <person name="Rinke C."/>
            <person name="Chuvochina M."/>
            <person name="Mussig A.J."/>
            <person name="Chaumeil P.-A."/>
            <person name="Waite D.W."/>
            <person name="Whitman W.B."/>
            <person name="Parks D.H."/>
            <person name="Hugenholtz P."/>
        </authorList>
    </citation>
    <scope>NUCLEOTIDE SEQUENCE [LARGE SCALE GENOMIC DNA]</scope>
</reference>
<feature type="transmembrane region" description="Helical" evidence="5">
    <location>
        <begin position="6"/>
        <end position="28"/>
    </location>
</feature>
<evidence type="ECO:0000313" key="7">
    <source>
        <dbReference type="Proteomes" id="UP000577419"/>
    </source>
</evidence>
<protein>
    <submittedName>
        <fullName evidence="6">ZIP family metal transporter</fullName>
    </submittedName>
</protein>
<name>A0A7J4IR35_9ARCH</name>
<keyword evidence="3 5" id="KW-1133">Transmembrane helix</keyword>
<dbReference type="EMBL" id="DUFG01000007">
    <property type="protein sequence ID" value="HIH07973.1"/>
    <property type="molecule type" value="Genomic_DNA"/>
</dbReference>
<dbReference type="Pfam" id="PF02535">
    <property type="entry name" value="Zip"/>
    <property type="match status" value="1"/>
</dbReference>
<feature type="transmembrane region" description="Helical" evidence="5">
    <location>
        <begin position="121"/>
        <end position="146"/>
    </location>
</feature>
<dbReference type="AlphaFoldDB" id="A0A7J4IR35"/>
<dbReference type="GO" id="GO:0006882">
    <property type="term" value="P:intracellular zinc ion homeostasis"/>
    <property type="evidence" value="ECO:0007669"/>
    <property type="project" value="TreeGrafter"/>
</dbReference>
<evidence type="ECO:0000256" key="2">
    <source>
        <dbReference type="ARBA" id="ARBA00022692"/>
    </source>
</evidence>
<dbReference type="Proteomes" id="UP000577419">
    <property type="component" value="Unassembled WGS sequence"/>
</dbReference>
<feature type="transmembrane region" description="Helical" evidence="5">
    <location>
        <begin position="166"/>
        <end position="187"/>
    </location>
</feature>
<dbReference type="PANTHER" id="PTHR16950">
    <property type="entry name" value="ZINC TRANSPORTER SLC39A7 HISTIDINE-RICH MEMBRANE PROTEIN KE4"/>
    <property type="match status" value="1"/>
</dbReference>
<keyword evidence="4 5" id="KW-0472">Membrane</keyword>
<dbReference type="GO" id="GO:0005385">
    <property type="term" value="F:zinc ion transmembrane transporter activity"/>
    <property type="evidence" value="ECO:0007669"/>
    <property type="project" value="TreeGrafter"/>
</dbReference>
<dbReference type="PANTHER" id="PTHR16950:SF16">
    <property type="entry name" value="ZINC TRANSPORTER ZIP13"/>
    <property type="match status" value="1"/>
</dbReference>
<proteinExistence type="predicted"/>
<dbReference type="InterPro" id="IPR003689">
    <property type="entry name" value="ZIP"/>
</dbReference>
<accession>A0A7J4IR35</accession>
<evidence type="ECO:0000256" key="4">
    <source>
        <dbReference type="ARBA" id="ARBA00023136"/>
    </source>
</evidence>
<gene>
    <name evidence="6" type="ORF">HA237_01235</name>
</gene>